<evidence type="ECO:0000256" key="1">
    <source>
        <dbReference type="SAM" id="Phobius"/>
    </source>
</evidence>
<organism evidence="3 4">
    <name type="scientific">Oryctolagus cuniculus</name>
    <name type="common">Rabbit</name>
    <dbReference type="NCBI Taxonomy" id="9986"/>
    <lineage>
        <taxon>Eukaryota</taxon>
        <taxon>Metazoa</taxon>
        <taxon>Chordata</taxon>
        <taxon>Craniata</taxon>
        <taxon>Vertebrata</taxon>
        <taxon>Euteleostomi</taxon>
        <taxon>Mammalia</taxon>
        <taxon>Eutheria</taxon>
        <taxon>Euarchontoglires</taxon>
        <taxon>Glires</taxon>
        <taxon>Lagomorpha</taxon>
        <taxon>Leporidae</taxon>
        <taxon>Oryctolagus</taxon>
    </lineage>
</organism>
<keyword evidence="2" id="KW-0732">Signal</keyword>
<dbReference type="PANTHER" id="PTHR37996">
    <property type="entry name" value="B- AND T-LYMPHOCYTE ATTENUATOR"/>
    <property type="match status" value="1"/>
</dbReference>
<proteinExistence type="predicted"/>
<dbReference type="GO" id="GO:0005886">
    <property type="term" value="C:plasma membrane"/>
    <property type="evidence" value="ECO:0007669"/>
    <property type="project" value="InterPro"/>
</dbReference>
<feature type="chain" id="PRO_5023885386" evidence="2">
    <location>
        <begin position="23"/>
        <end position="191"/>
    </location>
</feature>
<feature type="transmembrane region" description="Helical" evidence="1">
    <location>
        <begin position="55"/>
        <end position="80"/>
    </location>
</feature>
<keyword evidence="4" id="KW-1185">Reference proteome</keyword>
<protein>
    <submittedName>
        <fullName evidence="3">Uncharacterized protein</fullName>
    </submittedName>
</protein>
<dbReference type="AlphaFoldDB" id="A0A5F9DPH1"/>
<evidence type="ECO:0000256" key="2">
    <source>
        <dbReference type="SAM" id="SignalP"/>
    </source>
</evidence>
<dbReference type="FunCoup" id="A0A5F9DPH1">
    <property type="interactions" value="270"/>
</dbReference>
<reference evidence="3" key="2">
    <citation type="submission" date="2025-08" db="UniProtKB">
        <authorList>
            <consortium name="Ensembl"/>
        </authorList>
    </citation>
    <scope>IDENTIFICATION</scope>
    <source>
        <strain evidence="3">Thorbecke</strain>
    </source>
</reference>
<name>A0A5F9DPH1_RABIT</name>
<dbReference type="GeneTree" id="ENSGT00390000017390"/>
<dbReference type="Proteomes" id="UP000001811">
    <property type="component" value="Chromosome 14"/>
</dbReference>
<dbReference type="EMBL" id="AAGW02015716">
    <property type="status" value="NOT_ANNOTATED_CDS"/>
    <property type="molecule type" value="Genomic_DNA"/>
</dbReference>
<keyword evidence="1" id="KW-0812">Transmembrane</keyword>
<dbReference type="GO" id="GO:0038023">
    <property type="term" value="F:signaling receptor activity"/>
    <property type="evidence" value="ECO:0007669"/>
    <property type="project" value="InterPro"/>
</dbReference>
<sequence>MKTSPAMLGIGIFLIPDLCIWSICEKIQNNSQPPLMNATGVSGPPSKEEMADSSWLLYGLLASGGLPLLLITCFCLLCCLRGHPGKQKKPFDAAGREINLVDIPQLVRSEQADVGTRKNSQTLPPETGIYDNDPWFKVQEGSEVYSNPYLEETKQGIVYASLNHAIIGMNPRQAKNEKEEPTEYASICVRS</sequence>
<reference evidence="3" key="3">
    <citation type="submission" date="2025-09" db="UniProtKB">
        <authorList>
            <consortium name="Ensembl"/>
        </authorList>
    </citation>
    <scope>IDENTIFICATION</scope>
    <source>
        <strain evidence="3">Thorbecke</strain>
    </source>
</reference>
<gene>
    <name evidence="3" type="primary">BTLA</name>
</gene>
<dbReference type="GO" id="GO:0002768">
    <property type="term" value="P:immune response-regulating cell surface receptor signaling pathway"/>
    <property type="evidence" value="ECO:0007669"/>
    <property type="project" value="InterPro"/>
</dbReference>
<dbReference type="InParanoid" id="A0A5F9DPH1"/>
<feature type="signal peptide" evidence="2">
    <location>
        <begin position="1"/>
        <end position="22"/>
    </location>
</feature>
<keyword evidence="1" id="KW-1133">Transmembrane helix</keyword>
<dbReference type="Bgee" id="ENSOCUG00000033491">
    <property type="expression patterns" value="Expressed in blood and 9 other cell types or tissues"/>
</dbReference>
<evidence type="ECO:0000313" key="3">
    <source>
        <dbReference type="Ensembl" id="ENSOCUP00000047910.1"/>
    </source>
</evidence>
<accession>A0A5F9DPH1</accession>
<dbReference type="InterPro" id="IPR039257">
    <property type="entry name" value="BTLA"/>
</dbReference>
<dbReference type="Ensembl" id="ENSOCUT00000053369.1">
    <property type="protein sequence ID" value="ENSOCUP00000047910.1"/>
    <property type="gene ID" value="ENSOCUG00000033491.1"/>
</dbReference>
<dbReference type="EMBL" id="AAGW02015715">
    <property type="status" value="NOT_ANNOTATED_CDS"/>
    <property type="molecule type" value="Genomic_DNA"/>
</dbReference>
<evidence type="ECO:0000313" key="4">
    <source>
        <dbReference type="Proteomes" id="UP000001811"/>
    </source>
</evidence>
<dbReference type="OrthoDB" id="9947981at2759"/>
<dbReference type="PANTHER" id="PTHR37996:SF1">
    <property type="entry name" value="B- AND T-LYMPHOCYTE ATTENUATOR"/>
    <property type="match status" value="1"/>
</dbReference>
<dbReference type="STRING" id="9986.ENSOCUP00000047910"/>
<reference evidence="3 4" key="1">
    <citation type="journal article" date="2011" name="Nature">
        <title>A high-resolution map of human evolutionary constraint using 29 mammals.</title>
        <authorList>
            <person name="Lindblad-Toh K."/>
            <person name="Garber M."/>
            <person name="Zuk O."/>
            <person name="Lin M.F."/>
            <person name="Parker B.J."/>
            <person name="Washietl S."/>
            <person name="Kheradpour P."/>
            <person name="Ernst J."/>
            <person name="Jordan G."/>
            <person name="Mauceli E."/>
            <person name="Ward L.D."/>
            <person name="Lowe C.B."/>
            <person name="Holloway A.K."/>
            <person name="Clamp M."/>
            <person name="Gnerre S."/>
            <person name="Alfoldi J."/>
            <person name="Beal K."/>
            <person name="Chang J."/>
            <person name="Clawson H."/>
            <person name="Cuff J."/>
            <person name="Di Palma F."/>
            <person name="Fitzgerald S."/>
            <person name="Flicek P."/>
            <person name="Guttman M."/>
            <person name="Hubisz M.J."/>
            <person name="Jaffe D.B."/>
            <person name="Jungreis I."/>
            <person name="Kent W.J."/>
            <person name="Kostka D."/>
            <person name="Lara M."/>
            <person name="Martins A.L."/>
            <person name="Massingham T."/>
            <person name="Moltke I."/>
            <person name="Raney B.J."/>
            <person name="Rasmussen M.D."/>
            <person name="Robinson J."/>
            <person name="Stark A."/>
            <person name="Vilella A.J."/>
            <person name="Wen J."/>
            <person name="Xie X."/>
            <person name="Zody M.C."/>
            <person name="Baldwin J."/>
            <person name="Bloom T."/>
            <person name="Chin C.W."/>
            <person name="Heiman D."/>
            <person name="Nicol R."/>
            <person name="Nusbaum C."/>
            <person name="Young S."/>
            <person name="Wilkinson J."/>
            <person name="Worley K.C."/>
            <person name="Kovar C.L."/>
            <person name="Muzny D.M."/>
            <person name="Gibbs R.A."/>
            <person name="Cree A."/>
            <person name="Dihn H.H."/>
            <person name="Fowler G."/>
            <person name="Jhangiani S."/>
            <person name="Joshi V."/>
            <person name="Lee S."/>
            <person name="Lewis L.R."/>
            <person name="Nazareth L.V."/>
            <person name="Okwuonu G."/>
            <person name="Santibanez J."/>
            <person name="Warren W.C."/>
            <person name="Mardis E.R."/>
            <person name="Weinstock G.M."/>
            <person name="Wilson R.K."/>
            <person name="Delehaunty K."/>
            <person name="Dooling D."/>
            <person name="Fronik C."/>
            <person name="Fulton L."/>
            <person name="Fulton B."/>
            <person name="Graves T."/>
            <person name="Minx P."/>
            <person name="Sodergren E."/>
            <person name="Birney E."/>
            <person name="Margulies E.H."/>
            <person name="Herrero J."/>
            <person name="Green E.D."/>
            <person name="Haussler D."/>
            <person name="Siepel A."/>
            <person name="Goldman N."/>
            <person name="Pollard K.S."/>
            <person name="Pedersen J.S."/>
            <person name="Lander E.S."/>
            <person name="Kellis M."/>
        </authorList>
    </citation>
    <scope>NUCLEOTIDE SEQUENCE [LARGE SCALE GENOMIC DNA]</scope>
    <source>
        <strain evidence="3 4">Thorbecke inbred</strain>
    </source>
</reference>
<keyword evidence="1" id="KW-0472">Membrane</keyword>